<sequence length="77" mass="8509">MKLFAVLLFAIVILISLIHAAEKCGPREIWVECGMCESTCEGKPPKCPPKCVARCTCWDGLVRHNKECISSSDCPNQ</sequence>
<evidence type="ECO:0000256" key="2">
    <source>
        <dbReference type="ARBA" id="ARBA00022900"/>
    </source>
</evidence>
<feature type="chain" id="PRO_5020508165" description="TIL domain-containing protein" evidence="4">
    <location>
        <begin position="21"/>
        <end position="77"/>
    </location>
</feature>
<keyword evidence="1" id="KW-0646">Protease inhibitor</keyword>
<keyword evidence="2" id="KW-0722">Serine protease inhibitor</keyword>
<evidence type="ECO:0000256" key="4">
    <source>
        <dbReference type="SAM" id="SignalP"/>
    </source>
</evidence>
<name>A0A4U5P2W1_STECR</name>
<feature type="signal peptide" evidence="4">
    <location>
        <begin position="1"/>
        <end position="20"/>
    </location>
</feature>
<keyword evidence="7" id="KW-1185">Reference proteome</keyword>
<dbReference type="OrthoDB" id="5945029at2759"/>
<keyword evidence="3" id="KW-1015">Disulfide bond</keyword>
<evidence type="ECO:0000256" key="3">
    <source>
        <dbReference type="ARBA" id="ARBA00023157"/>
    </source>
</evidence>
<dbReference type="Pfam" id="PF01826">
    <property type="entry name" value="TIL"/>
    <property type="match status" value="1"/>
</dbReference>
<dbReference type="SUPFAM" id="SSF57567">
    <property type="entry name" value="Serine protease inhibitors"/>
    <property type="match status" value="1"/>
</dbReference>
<dbReference type="PANTHER" id="PTHR23259:SF70">
    <property type="entry name" value="ACCESSORY GLAND PROTEIN ACP62F-RELATED"/>
    <property type="match status" value="1"/>
</dbReference>
<evidence type="ECO:0000313" key="7">
    <source>
        <dbReference type="Proteomes" id="UP000298663"/>
    </source>
</evidence>
<gene>
    <name evidence="6" type="ORF">L596_013886</name>
</gene>
<protein>
    <recommendedName>
        <fullName evidence="5">TIL domain-containing protein</fullName>
    </recommendedName>
</protein>
<comment type="caution">
    <text evidence="6">The sequence shown here is derived from an EMBL/GenBank/DDBJ whole genome shotgun (WGS) entry which is preliminary data.</text>
</comment>
<evidence type="ECO:0000313" key="6">
    <source>
        <dbReference type="EMBL" id="TKR89844.1"/>
    </source>
</evidence>
<dbReference type="AlphaFoldDB" id="A0A4U5P2W1"/>
<evidence type="ECO:0000256" key="1">
    <source>
        <dbReference type="ARBA" id="ARBA00022690"/>
    </source>
</evidence>
<feature type="domain" description="TIL" evidence="5">
    <location>
        <begin position="24"/>
        <end position="74"/>
    </location>
</feature>
<reference evidence="6 7" key="2">
    <citation type="journal article" date="2019" name="G3 (Bethesda)">
        <title>Hybrid Assembly of the Genome of the Entomopathogenic Nematode Steinernema carpocapsae Identifies the X-Chromosome.</title>
        <authorList>
            <person name="Serra L."/>
            <person name="Macchietto M."/>
            <person name="Macias-Munoz A."/>
            <person name="McGill C.J."/>
            <person name="Rodriguez I.M."/>
            <person name="Rodriguez B."/>
            <person name="Murad R."/>
            <person name="Mortazavi A."/>
        </authorList>
    </citation>
    <scope>NUCLEOTIDE SEQUENCE [LARGE SCALE GENOMIC DNA]</scope>
    <source>
        <strain evidence="6 7">ALL</strain>
    </source>
</reference>
<dbReference type="PANTHER" id="PTHR23259">
    <property type="entry name" value="RIDDLE"/>
    <property type="match status" value="1"/>
</dbReference>
<dbReference type="Gene3D" id="2.10.25.10">
    <property type="entry name" value="Laminin"/>
    <property type="match status" value="1"/>
</dbReference>
<organism evidence="6 7">
    <name type="scientific">Steinernema carpocapsae</name>
    <name type="common">Entomopathogenic nematode</name>
    <dbReference type="NCBI Taxonomy" id="34508"/>
    <lineage>
        <taxon>Eukaryota</taxon>
        <taxon>Metazoa</taxon>
        <taxon>Ecdysozoa</taxon>
        <taxon>Nematoda</taxon>
        <taxon>Chromadorea</taxon>
        <taxon>Rhabditida</taxon>
        <taxon>Tylenchina</taxon>
        <taxon>Panagrolaimomorpha</taxon>
        <taxon>Strongyloidoidea</taxon>
        <taxon>Steinernematidae</taxon>
        <taxon>Steinernema</taxon>
    </lineage>
</organism>
<reference evidence="6 7" key="1">
    <citation type="journal article" date="2015" name="Genome Biol.">
        <title>Comparative genomics of Steinernema reveals deeply conserved gene regulatory networks.</title>
        <authorList>
            <person name="Dillman A.R."/>
            <person name="Macchietto M."/>
            <person name="Porter C.F."/>
            <person name="Rogers A."/>
            <person name="Williams B."/>
            <person name="Antoshechkin I."/>
            <person name="Lee M.M."/>
            <person name="Goodwin Z."/>
            <person name="Lu X."/>
            <person name="Lewis E.E."/>
            <person name="Goodrich-Blair H."/>
            <person name="Stock S.P."/>
            <person name="Adams B.J."/>
            <person name="Sternberg P.W."/>
            <person name="Mortazavi A."/>
        </authorList>
    </citation>
    <scope>NUCLEOTIDE SEQUENCE [LARGE SCALE GENOMIC DNA]</scope>
    <source>
        <strain evidence="6 7">ALL</strain>
    </source>
</reference>
<dbReference type="InterPro" id="IPR036084">
    <property type="entry name" value="Ser_inhib-like_sf"/>
</dbReference>
<proteinExistence type="predicted"/>
<evidence type="ECO:0000259" key="5">
    <source>
        <dbReference type="Pfam" id="PF01826"/>
    </source>
</evidence>
<dbReference type="EMBL" id="AZBU02000003">
    <property type="protein sequence ID" value="TKR89844.1"/>
    <property type="molecule type" value="Genomic_DNA"/>
</dbReference>
<dbReference type="InterPro" id="IPR051368">
    <property type="entry name" value="SerProtInhib-TIL_Domain"/>
</dbReference>
<dbReference type="Proteomes" id="UP000298663">
    <property type="component" value="Unassembled WGS sequence"/>
</dbReference>
<accession>A0A4U5P2W1</accession>
<dbReference type="CDD" id="cd19941">
    <property type="entry name" value="TIL"/>
    <property type="match status" value="1"/>
</dbReference>
<dbReference type="GO" id="GO:0004867">
    <property type="term" value="F:serine-type endopeptidase inhibitor activity"/>
    <property type="evidence" value="ECO:0007669"/>
    <property type="project" value="UniProtKB-KW"/>
</dbReference>
<dbReference type="InterPro" id="IPR002919">
    <property type="entry name" value="TIL_dom"/>
</dbReference>
<keyword evidence="4" id="KW-0732">Signal</keyword>